<keyword evidence="2" id="KW-1185">Reference proteome</keyword>
<organism evidence="2">
    <name type="scientific">Colletotrichum graminicola (strain M1.001 / M2 / FGSC 10212)</name>
    <name type="common">Maize anthracnose fungus</name>
    <name type="synonym">Glomerella graminicola</name>
    <dbReference type="NCBI Taxonomy" id="645133"/>
    <lineage>
        <taxon>Eukaryota</taxon>
        <taxon>Fungi</taxon>
        <taxon>Dikarya</taxon>
        <taxon>Ascomycota</taxon>
        <taxon>Pezizomycotina</taxon>
        <taxon>Sordariomycetes</taxon>
        <taxon>Hypocreomycetidae</taxon>
        <taxon>Glomerellales</taxon>
        <taxon>Glomerellaceae</taxon>
        <taxon>Colletotrichum</taxon>
        <taxon>Colletotrichum graminicola species complex</taxon>
    </lineage>
</organism>
<dbReference type="OrthoDB" id="10416893at2759"/>
<evidence type="ECO:0000313" key="1">
    <source>
        <dbReference type="EMBL" id="EFQ25182.1"/>
    </source>
</evidence>
<dbReference type="EMBL" id="GG697331">
    <property type="protein sequence ID" value="EFQ25182.1"/>
    <property type="molecule type" value="Genomic_DNA"/>
</dbReference>
<dbReference type="AlphaFoldDB" id="E3Q281"/>
<dbReference type="RefSeq" id="XP_008089202.1">
    <property type="nucleotide sequence ID" value="XM_008091011.1"/>
</dbReference>
<name>E3Q281_COLGM</name>
<reference evidence="2" key="1">
    <citation type="journal article" date="2012" name="Nat. Genet.">
        <title>Lifestyle transitions in plant pathogenic Colletotrichum fungi deciphered by genome and transcriptome analyses.</title>
        <authorList>
            <person name="O'Connell R.J."/>
            <person name="Thon M.R."/>
            <person name="Hacquard S."/>
            <person name="Amyotte S.G."/>
            <person name="Kleemann J."/>
            <person name="Torres M.F."/>
            <person name="Damm U."/>
            <person name="Buiate E.A."/>
            <person name="Epstein L."/>
            <person name="Alkan N."/>
            <person name="Altmueller J."/>
            <person name="Alvarado-Balderrama L."/>
            <person name="Bauser C.A."/>
            <person name="Becker C."/>
            <person name="Birren B.W."/>
            <person name="Chen Z."/>
            <person name="Choi J."/>
            <person name="Crouch J.A."/>
            <person name="Duvick J.P."/>
            <person name="Farman M.A."/>
            <person name="Gan P."/>
            <person name="Heiman D."/>
            <person name="Henrissat B."/>
            <person name="Howard R.J."/>
            <person name="Kabbage M."/>
            <person name="Koch C."/>
            <person name="Kracher B."/>
            <person name="Kubo Y."/>
            <person name="Law A.D."/>
            <person name="Lebrun M.-H."/>
            <person name="Lee Y.-H."/>
            <person name="Miyara I."/>
            <person name="Moore N."/>
            <person name="Neumann U."/>
            <person name="Nordstroem K."/>
            <person name="Panaccione D.G."/>
            <person name="Panstruga R."/>
            <person name="Place M."/>
            <person name="Proctor R.H."/>
            <person name="Prusky D."/>
            <person name="Rech G."/>
            <person name="Reinhardt R."/>
            <person name="Rollins J.A."/>
            <person name="Rounsley S."/>
            <person name="Schardl C.L."/>
            <person name="Schwartz D.C."/>
            <person name="Shenoy N."/>
            <person name="Shirasu K."/>
            <person name="Sikhakolli U.R."/>
            <person name="Stueber K."/>
            <person name="Sukno S.A."/>
            <person name="Sweigard J.A."/>
            <person name="Takano Y."/>
            <person name="Takahara H."/>
            <person name="Trail F."/>
            <person name="van der Does H.C."/>
            <person name="Voll L.M."/>
            <person name="Will I."/>
            <person name="Young S."/>
            <person name="Zeng Q."/>
            <person name="Zhang J."/>
            <person name="Zhou S."/>
            <person name="Dickman M.B."/>
            <person name="Schulze-Lefert P."/>
            <person name="Ver Loren van Themaat E."/>
            <person name="Ma L.-J."/>
            <person name="Vaillancourt L.J."/>
        </authorList>
    </citation>
    <scope>NUCLEOTIDE SEQUENCE [LARGE SCALE GENOMIC DNA]</scope>
    <source>
        <strain evidence="2">M1.001 / M2 / FGSC 10212</strain>
    </source>
</reference>
<dbReference type="HOGENOM" id="CLU_156679_0_0_1"/>
<dbReference type="Proteomes" id="UP000008782">
    <property type="component" value="Unassembled WGS sequence"/>
</dbReference>
<dbReference type="GeneID" id="24405691"/>
<dbReference type="eggNOG" id="ENOG502T5KQ">
    <property type="taxonomic scope" value="Eukaryota"/>
</dbReference>
<dbReference type="VEuPathDB" id="FungiDB:GLRG_00326"/>
<sequence length="105" mass="12042">MEPVANTQQSGNKPQPTSLEQTTINFYFSFAYAVHPEYLAHLGRHSKERVELCDKTLVTLDLAWKQSVRQGILQPDRQALEIGILEDYCENSKKLWKKPRGPVDV</sequence>
<gene>
    <name evidence="1" type="ORF">GLRG_00326</name>
</gene>
<evidence type="ECO:0000313" key="2">
    <source>
        <dbReference type="Proteomes" id="UP000008782"/>
    </source>
</evidence>
<protein>
    <submittedName>
        <fullName evidence="1">Uncharacterized protein</fullName>
    </submittedName>
</protein>
<accession>E3Q281</accession>
<proteinExistence type="predicted"/>